<name>A0A516V3U3_9GAMM</name>
<organism evidence="1 2">
    <name type="scientific">Pseudoluteimonas lycopersici</name>
    <dbReference type="NCBI Taxonomy" id="1324796"/>
    <lineage>
        <taxon>Bacteria</taxon>
        <taxon>Pseudomonadati</taxon>
        <taxon>Pseudomonadota</taxon>
        <taxon>Gammaproteobacteria</taxon>
        <taxon>Lysobacterales</taxon>
        <taxon>Lysobacteraceae</taxon>
        <taxon>Pseudoluteimonas</taxon>
    </lineage>
</organism>
<dbReference type="Proteomes" id="UP000315891">
    <property type="component" value="Chromosome"/>
</dbReference>
<evidence type="ECO:0000313" key="2">
    <source>
        <dbReference type="Proteomes" id="UP000315891"/>
    </source>
</evidence>
<proteinExistence type="predicted"/>
<reference evidence="1 2" key="1">
    <citation type="submission" date="2019-07" db="EMBL/GenBank/DDBJ databases">
        <title>Lysobacter weifangensis sp. nov., isolated from bensulfuron-methyl contaminated farmland soil.</title>
        <authorList>
            <person name="Zhao H."/>
        </authorList>
    </citation>
    <scope>NUCLEOTIDE SEQUENCE [LARGE SCALE GENOMIC DNA]</scope>
    <source>
        <strain evidence="1 2">CC-Bw-6</strain>
    </source>
</reference>
<evidence type="ECO:0000313" key="1">
    <source>
        <dbReference type="EMBL" id="QDQ73195.1"/>
    </source>
</evidence>
<dbReference type="RefSeq" id="WP_143878708.1">
    <property type="nucleotide sequence ID" value="NZ_BAABLZ010000001.1"/>
</dbReference>
<gene>
    <name evidence="1" type="ORF">FNZ56_04580</name>
</gene>
<accession>A0A516V3U3</accession>
<dbReference type="EMBL" id="CP041742">
    <property type="protein sequence ID" value="QDQ73195.1"/>
    <property type="molecule type" value="Genomic_DNA"/>
</dbReference>
<protein>
    <submittedName>
        <fullName evidence="1">Uncharacterized protein</fullName>
    </submittedName>
</protein>
<sequence>MNLDQLLQEVASGRRGFQANGDSVNELSAFQSIAQLIIDAGNSGYLHGVIPRKESFTGNDFYSVVMVKGLTDLGNRHLDGDI</sequence>
<dbReference type="AlphaFoldDB" id="A0A516V3U3"/>
<keyword evidence="2" id="KW-1185">Reference proteome</keyword>